<dbReference type="EMBL" id="KV722335">
    <property type="protein sequence ID" value="OCH95648.1"/>
    <property type="molecule type" value="Genomic_DNA"/>
</dbReference>
<organism evidence="2 3">
    <name type="scientific">Obba rivulosa</name>
    <dbReference type="NCBI Taxonomy" id="1052685"/>
    <lineage>
        <taxon>Eukaryota</taxon>
        <taxon>Fungi</taxon>
        <taxon>Dikarya</taxon>
        <taxon>Basidiomycota</taxon>
        <taxon>Agaricomycotina</taxon>
        <taxon>Agaricomycetes</taxon>
        <taxon>Polyporales</taxon>
        <taxon>Gelatoporiaceae</taxon>
        <taxon>Obba</taxon>
    </lineage>
</organism>
<dbReference type="Proteomes" id="UP000250043">
    <property type="component" value="Unassembled WGS sequence"/>
</dbReference>
<gene>
    <name evidence="2" type="ORF">OBBRIDRAFT_542039</name>
</gene>
<proteinExistence type="predicted"/>
<feature type="region of interest" description="Disordered" evidence="1">
    <location>
        <begin position="54"/>
        <end position="75"/>
    </location>
</feature>
<dbReference type="AlphaFoldDB" id="A0A8E2J6F7"/>
<feature type="compositionally biased region" description="Polar residues" evidence="1">
    <location>
        <begin position="54"/>
        <end position="64"/>
    </location>
</feature>
<name>A0A8E2J6F7_9APHY</name>
<dbReference type="SUPFAM" id="SSF53686">
    <property type="entry name" value="Tryptophan synthase beta subunit-like PLP-dependent enzymes"/>
    <property type="match status" value="1"/>
</dbReference>
<evidence type="ECO:0000313" key="2">
    <source>
        <dbReference type="EMBL" id="OCH95648.1"/>
    </source>
</evidence>
<evidence type="ECO:0000256" key="1">
    <source>
        <dbReference type="SAM" id="MobiDB-lite"/>
    </source>
</evidence>
<evidence type="ECO:0000313" key="3">
    <source>
        <dbReference type="Proteomes" id="UP000250043"/>
    </source>
</evidence>
<dbReference type="InterPro" id="IPR036052">
    <property type="entry name" value="TrpB-like_PALP_sf"/>
</dbReference>
<reference evidence="2 3" key="1">
    <citation type="submission" date="2016-07" db="EMBL/GenBank/DDBJ databases">
        <title>Draft genome of the white-rot fungus Obba rivulosa 3A-2.</title>
        <authorList>
            <consortium name="DOE Joint Genome Institute"/>
            <person name="Miettinen O."/>
            <person name="Riley R."/>
            <person name="Acob R."/>
            <person name="Barry K."/>
            <person name="Cullen D."/>
            <person name="De Vries R."/>
            <person name="Hainaut M."/>
            <person name="Hatakka A."/>
            <person name="Henrissat B."/>
            <person name="Hilden K."/>
            <person name="Kuo R."/>
            <person name="Labutti K."/>
            <person name="Lipzen A."/>
            <person name="Makela M.R."/>
            <person name="Sandor L."/>
            <person name="Spatafora J.W."/>
            <person name="Grigoriev I.V."/>
            <person name="Hibbett D.S."/>
        </authorList>
    </citation>
    <scope>NUCLEOTIDE SEQUENCE [LARGE SCALE GENOMIC DNA]</scope>
    <source>
        <strain evidence="2 3">3A-2</strain>
    </source>
</reference>
<dbReference type="OrthoDB" id="7773036at2759"/>
<protein>
    <submittedName>
        <fullName evidence="2">Uncharacterized protein</fullName>
    </submittedName>
</protein>
<sequence>MAATTANRTVDKPLWLETPLIYSPHISARLGCNVYLKLDVRPRTVSLTATTHFATRPSSSSAHTPSKDAGSHTSCSKPYALMARAHISSSPLAGTLGSLQRVPHTRWMPAVPFACRRARARLQLTF</sequence>
<keyword evidence="3" id="KW-1185">Reference proteome</keyword>
<accession>A0A8E2J6F7</accession>